<feature type="transmembrane region" description="Helical" evidence="1">
    <location>
        <begin position="33"/>
        <end position="52"/>
    </location>
</feature>
<dbReference type="KEGG" id="tes:BW730_05655"/>
<dbReference type="RefSeq" id="WP_077685404.1">
    <property type="nucleotide sequence ID" value="NZ_CP019606.1"/>
</dbReference>
<feature type="transmembrane region" description="Helical" evidence="1">
    <location>
        <begin position="184"/>
        <end position="201"/>
    </location>
</feature>
<evidence type="ECO:0000256" key="1">
    <source>
        <dbReference type="SAM" id="Phobius"/>
    </source>
</evidence>
<dbReference type="OrthoDB" id="2087435at2"/>
<keyword evidence="1" id="KW-0812">Transmembrane</keyword>
<organism evidence="2 3">
    <name type="scientific">Tessaracoccus aquimaris</name>
    <dbReference type="NCBI Taxonomy" id="1332264"/>
    <lineage>
        <taxon>Bacteria</taxon>
        <taxon>Bacillati</taxon>
        <taxon>Actinomycetota</taxon>
        <taxon>Actinomycetes</taxon>
        <taxon>Propionibacteriales</taxon>
        <taxon>Propionibacteriaceae</taxon>
        <taxon>Tessaracoccus</taxon>
    </lineage>
</organism>
<protein>
    <recommendedName>
        <fullName evidence="4">Prepilin type IV endopeptidase peptidase domain-containing protein</fullName>
    </recommendedName>
</protein>
<keyword evidence="1" id="KW-1133">Transmembrane helix</keyword>
<feature type="transmembrane region" description="Helical" evidence="1">
    <location>
        <begin position="221"/>
        <end position="240"/>
    </location>
</feature>
<gene>
    <name evidence="2" type="ORF">BW730_05655</name>
</gene>
<evidence type="ECO:0000313" key="2">
    <source>
        <dbReference type="EMBL" id="AQP47078.1"/>
    </source>
</evidence>
<dbReference type="EMBL" id="CP019606">
    <property type="protein sequence ID" value="AQP47078.1"/>
    <property type="molecule type" value="Genomic_DNA"/>
</dbReference>
<keyword evidence="3" id="KW-1185">Reference proteome</keyword>
<dbReference type="AlphaFoldDB" id="A0A1Q2CLS8"/>
<evidence type="ECO:0000313" key="3">
    <source>
        <dbReference type="Proteomes" id="UP000188145"/>
    </source>
</evidence>
<dbReference type="Proteomes" id="UP000188145">
    <property type="component" value="Chromosome"/>
</dbReference>
<reference evidence="3" key="1">
    <citation type="submission" date="2017-02" db="EMBL/GenBank/DDBJ databases">
        <title>Tessaracoccus aquaemaris sp. nov., isolated from the intestine of a Korean rockfish, Sebastes schlegelii, in a marine aquaculture pond.</title>
        <authorList>
            <person name="Tak E.J."/>
            <person name="Bae J.-W."/>
        </authorList>
    </citation>
    <scope>NUCLEOTIDE SEQUENCE [LARGE SCALE GENOMIC DNA]</scope>
    <source>
        <strain evidence="3">NSG39</strain>
    </source>
</reference>
<name>A0A1Q2CLS8_9ACTN</name>
<feature type="transmembrane region" description="Helical" evidence="1">
    <location>
        <begin position="108"/>
        <end position="130"/>
    </location>
</feature>
<dbReference type="STRING" id="1332264.BW730_05655"/>
<feature type="transmembrane region" description="Helical" evidence="1">
    <location>
        <begin position="82"/>
        <end position="101"/>
    </location>
</feature>
<accession>A0A1Q2CLS8</accession>
<evidence type="ECO:0008006" key="4">
    <source>
        <dbReference type="Google" id="ProtNLM"/>
    </source>
</evidence>
<sequence>MRVLPLVVIACVLGAIAARRLVLASGRRGARGYSSSLLVVTVLATGLAVWAALAVPDRALVAVVPVLAAWAVLVDVDCRTKLLPDLLTLGGAGWLFAASAWTAQGRAAIVAGVATAAVFLILALLAPSSYGLGDVKLGLTTGGVAGWFGGWPAVLAATLAFVALSLVGVIVAAIRRRRLRDVELPFGPFLVLGALVAPWLRPEHFGIRSVLERSVAMSWTTGGAMAVTLLAALLIAWAVSRPTMAGTLTMHGVGVERQFLLTGRRVEIRADGFKGTVTATRDPDRVRVSGVGVGGSRRSLMLRDGWTRRVAGHPMTFTSRGVRIVHQLSFDTTLQEMGLAEG</sequence>
<feature type="transmembrane region" description="Helical" evidence="1">
    <location>
        <begin position="150"/>
        <end position="172"/>
    </location>
</feature>
<proteinExistence type="predicted"/>
<keyword evidence="1" id="KW-0472">Membrane</keyword>